<evidence type="ECO:0000256" key="6">
    <source>
        <dbReference type="ARBA" id="ARBA00022692"/>
    </source>
</evidence>
<dbReference type="SUPFAM" id="SSF56519">
    <property type="entry name" value="Penicillin binding protein dimerisation domain"/>
    <property type="match status" value="1"/>
</dbReference>
<evidence type="ECO:0000256" key="11">
    <source>
        <dbReference type="ARBA" id="ARBA00023136"/>
    </source>
</evidence>
<dbReference type="Pfam" id="PF00905">
    <property type="entry name" value="Transpeptidase"/>
    <property type="match status" value="1"/>
</dbReference>
<dbReference type="Pfam" id="PF03717">
    <property type="entry name" value="PBP_dimer"/>
    <property type="match status" value="1"/>
</dbReference>
<proteinExistence type="predicted"/>
<dbReference type="EMBL" id="CAFBAA010000024">
    <property type="protein sequence ID" value="CAB4843942.1"/>
    <property type="molecule type" value="Genomic_DNA"/>
</dbReference>
<keyword evidence="9" id="KW-0573">Peptidoglycan synthesis</keyword>
<evidence type="ECO:0000256" key="7">
    <source>
        <dbReference type="ARBA" id="ARBA00022801"/>
    </source>
</evidence>
<evidence type="ECO:0000313" key="18">
    <source>
        <dbReference type="EMBL" id="CAB4843942.1"/>
    </source>
</evidence>
<keyword evidence="5" id="KW-0645">Protease</keyword>
<evidence type="ECO:0000256" key="10">
    <source>
        <dbReference type="ARBA" id="ARBA00022989"/>
    </source>
</evidence>
<dbReference type="Gene3D" id="3.40.710.10">
    <property type="entry name" value="DD-peptidase/beta-lactamase superfamily"/>
    <property type="match status" value="1"/>
</dbReference>
<dbReference type="InterPro" id="IPR001460">
    <property type="entry name" value="PCN-bd_Tpept"/>
</dbReference>
<dbReference type="EMBL" id="CAEZXN010000006">
    <property type="protein sequence ID" value="CAB4689039.1"/>
    <property type="molecule type" value="Genomic_DNA"/>
</dbReference>
<dbReference type="GO" id="GO:0005886">
    <property type="term" value="C:plasma membrane"/>
    <property type="evidence" value="ECO:0007669"/>
    <property type="project" value="UniProtKB-SubCell"/>
</dbReference>
<comment type="subcellular location">
    <subcellularLocation>
        <location evidence="2">Cell membrane</location>
    </subcellularLocation>
    <subcellularLocation>
        <location evidence="1">Membrane</location>
        <topology evidence="1">Single-pass membrane protein</topology>
    </subcellularLocation>
</comment>
<dbReference type="EMBL" id="CAEZXB010000023">
    <property type="protein sequence ID" value="CAB4680931.1"/>
    <property type="molecule type" value="Genomic_DNA"/>
</dbReference>
<protein>
    <submittedName>
        <fullName evidence="18">Unannotated protein</fullName>
    </submittedName>
</protein>
<dbReference type="GO" id="GO:0009252">
    <property type="term" value="P:peptidoglycan biosynthetic process"/>
    <property type="evidence" value="ECO:0007669"/>
    <property type="project" value="UniProtKB-KW"/>
</dbReference>
<evidence type="ECO:0000313" key="16">
    <source>
        <dbReference type="EMBL" id="CAB4680931.1"/>
    </source>
</evidence>
<evidence type="ECO:0000256" key="1">
    <source>
        <dbReference type="ARBA" id="ARBA00004167"/>
    </source>
</evidence>
<dbReference type="NCBIfam" id="TIGR03423">
    <property type="entry name" value="pbp2_mrdA"/>
    <property type="match status" value="1"/>
</dbReference>
<keyword evidence="12" id="KW-0961">Cell wall biogenesis/degradation</keyword>
<dbReference type="InterPro" id="IPR050515">
    <property type="entry name" value="Beta-lactam/transpept"/>
</dbReference>
<evidence type="ECO:0000256" key="12">
    <source>
        <dbReference type="ARBA" id="ARBA00023316"/>
    </source>
</evidence>
<dbReference type="InterPro" id="IPR017790">
    <property type="entry name" value="Penicillin-binding_protein_2"/>
</dbReference>
<feature type="domain" description="Penicillin-binding protein transpeptidase" evidence="14">
    <location>
        <begin position="292"/>
        <end position="665"/>
    </location>
</feature>
<dbReference type="PANTHER" id="PTHR30627">
    <property type="entry name" value="PEPTIDOGLYCAN D,D-TRANSPEPTIDASE"/>
    <property type="match status" value="1"/>
</dbReference>
<evidence type="ECO:0000259" key="14">
    <source>
        <dbReference type="Pfam" id="PF00905"/>
    </source>
</evidence>
<dbReference type="PANTHER" id="PTHR30627:SF2">
    <property type="entry name" value="PEPTIDOGLYCAN D,D-TRANSPEPTIDASE MRDA"/>
    <property type="match status" value="1"/>
</dbReference>
<dbReference type="GO" id="GO:0008360">
    <property type="term" value="P:regulation of cell shape"/>
    <property type="evidence" value="ECO:0007669"/>
    <property type="project" value="UniProtKB-KW"/>
</dbReference>
<gene>
    <name evidence="16" type="ORF">UFOPK2342_01143</name>
    <name evidence="17" type="ORF">UFOPK2423_00439</name>
    <name evidence="18" type="ORF">UFOPK3266_01013</name>
</gene>
<keyword evidence="7" id="KW-0378">Hydrolase</keyword>
<dbReference type="InterPro" id="IPR005311">
    <property type="entry name" value="PBP_dimer"/>
</dbReference>
<evidence type="ECO:0000256" key="4">
    <source>
        <dbReference type="ARBA" id="ARBA00022519"/>
    </source>
</evidence>
<evidence type="ECO:0000256" key="9">
    <source>
        <dbReference type="ARBA" id="ARBA00022984"/>
    </source>
</evidence>
<organism evidence="18">
    <name type="scientific">freshwater metagenome</name>
    <dbReference type="NCBI Taxonomy" id="449393"/>
    <lineage>
        <taxon>unclassified sequences</taxon>
        <taxon>metagenomes</taxon>
        <taxon>ecological metagenomes</taxon>
    </lineage>
</organism>
<evidence type="ECO:0000256" key="5">
    <source>
        <dbReference type="ARBA" id="ARBA00022670"/>
    </source>
</evidence>
<dbReference type="InterPro" id="IPR036138">
    <property type="entry name" value="PBP_dimer_sf"/>
</dbReference>
<evidence type="ECO:0000256" key="13">
    <source>
        <dbReference type="SAM" id="Phobius"/>
    </source>
</evidence>
<dbReference type="Gene3D" id="3.30.1390.30">
    <property type="entry name" value="Penicillin-binding protein 2a, domain 3"/>
    <property type="match status" value="1"/>
</dbReference>
<evidence type="ECO:0000256" key="3">
    <source>
        <dbReference type="ARBA" id="ARBA00022475"/>
    </source>
</evidence>
<feature type="domain" description="Penicillin-binding protein dimerisation" evidence="15">
    <location>
        <begin position="53"/>
        <end position="241"/>
    </location>
</feature>
<dbReference type="Gene3D" id="3.90.1310.10">
    <property type="entry name" value="Penicillin-binding protein 2a (Domain 2)"/>
    <property type="match status" value="1"/>
</dbReference>
<feature type="transmembrane region" description="Helical" evidence="13">
    <location>
        <begin position="9"/>
        <end position="29"/>
    </location>
</feature>
<evidence type="ECO:0000313" key="17">
    <source>
        <dbReference type="EMBL" id="CAB4689039.1"/>
    </source>
</evidence>
<dbReference type="AlphaFoldDB" id="A0A6J7BEX2"/>
<sequence length="713" mass="76136">MNDRSSRRLLVMSILIGSLVVALFGRLYYLQIAAGPKYQQAALDNQSRDIVAPAVRGMILDDRGIPLAVNRTGLVVTVDNVALGKQADGGKAVLTRLAKLLKSDYKTLWTKTRLCGAKGSPEIGCWNGSPYQPIPVTKAAASEAALQIIEHAEQFPGIAAKPEGFRTYPATGGVNAAHVLGYLGPVSNEDLKSNTAQSSGLHPNDLVGKAGLEYQYDDYLRGQSGVRRVVVDRTGAVTRTLQDTVPVSGNHLVTSIDSKLQSVVEQQLAAAIARARAGAPGDKRGAHKADAGAAIVMDVKTGRIMAMASWPTYDPNIWLEGLSFKQASDLFSEAEGVPALSRAIQGQFAPASTFKVVSLSAAEKAGYDLKAKYNCPASLKIGNRVFTNFESESAGRIPMRTAIALSCDTVWYQIAYDQWVKDGGLSPKRNLNDYFFNAAKGFGFGKKTGIDLPSESNGRLANRQWKQSWYEANRDFFCNYESKAIPAQRTPLLISIAKENCVDGAKIRAGDAVNFAIGQGDTTATPLQMIQIYAAIANGGTIMKPTIGRAILDNKGKTIKEITPQAIGKLPINKATLAFTQDALRAVVTEGTARYPFTGFPVSVSAKTGTGEVFGKNLDGSAKDTTSWLVSYAPSEKPRYAVLMMVSQGGTGSLTSGPSVRKIYEAIFGVTGSKVDPLRSLFPSGPPSVIPQLTTDGRVLPPMNLKSTTKNGG</sequence>
<keyword evidence="4" id="KW-0997">Cell inner membrane</keyword>
<reference evidence="18" key="1">
    <citation type="submission" date="2020-05" db="EMBL/GenBank/DDBJ databases">
        <authorList>
            <person name="Chiriac C."/>
            <person name="Salcher M."/>
            <person name="Ghai R."/>
            <person name="Kavagutti S V."/>
        </authorList>
    </citation>
    <scope>NUCLEOTIDE SEQUENCE</scope>
</reference>
<keyword evidence="10 13" id="KW-1133">Transmembrane helix</keyword>
<dbReference type="GO" id="GO:0071555">
    <property type="term" value="P:cell wall organization"/>
    <property type="evidence" value="ECO:0007669"/>
    <property type="project" value="UniProtKB-KW"/>
</dbReference>
<dbReference type="GO" id="GO:0006508">
    <property type="term" value="P:proteolysis"/>
    <property type="evidence" value="ECO:0007669"/>
    <property type="project" value="UniProtKB-KW"/>
</dbReference>
<dbReference type="GO" id="GO:0009002">
    <property type="term" value="F:serine-type D-Ala-D-Ala carboxypeptidase activity"/>
    <property type="evidence" value="ECO:0007669"/>
    <property type="project" value="InterPro"/>
</dbReference>
<accession>A0A6J7BEX2</accession>
<dbReference type="GO" id="GO:0008658">
    <property type="term" value="F:penicillin binding"/>
    <property type="evidence" value="ECO:0007669"/>
    <property type="project" value="InterPro"/>
</dbReference>
<keyword evidence="8" id="KW-0133">Cell shape</keyword>
<evidence type="ECO:0000256" key="2">
    <source>
        <dbReference type="ARBA" id="ARBA00004236"/>
    </source>
</evidence>
<dbReference type="SUPFAM" id="SSF56601">
    <property type="entry name" value="beta-lactamase/transpeptidase-like"/>
    <property type="match status" value="1"/>
</dbReference>
<keyword evidence="11 13" id="KW-0472">Membrane</keyword>
<keyword evidence="3" id="KW-1003">Cell membrane</keyword>
<evidence type="ECO:0000256" key="8">
    <source>
        <dbReference type="ARBA" id="ARBA00022960"/>
    </source>
</evidence>
<dbReference type="GO" id="GO:0071972">
    <property type="term" value="F:peptidoglycan L,D-transpeptidase activity"/>
    <property type="evidence" value="ECO:0007669"/>
    <property type="project" value="TreeGrafter"/>
</dbReference>
<keyword evidence="6 13" id="KW-0812">Transmembrane</keyword>
<evidence type="ECO:0000259" key="15">
    <source>
        <dbReference type="Pfam" id="PF03717"/>
    </source>
</evidence>
<name>A0A6J7BEX2_9ZZZZ</name>
<dbReference type="InterPro" id="IPR012338">
    <property type="entry name" value="Beta-lactam/transpept-like"/>
</dbReference>